<organism evidence="14 15">
    <name type="scientific">Paracoccus hibiscisoli</name>
    <dbReference type="NCBI Taxonomy" id="2023261"/>
    <lineage>
        <taxon>Bacteria</taxon>
        <taxon>Pseudomonadati</taxon>
        <taxon>Pseudomonadota</taxon>
        <taxon>Alphaproteobacteria</taxon>
        <taxon>Rhodobacterales</taxon>
        <taxon>Paracoccaceae</taxon>
        <taxon>Paracoccus</taxon>
    </lineage>
</organism>
<evidence type="ECO:0000313" key="15">
    <source>
        <dbReference type="Proteomes" id="UP000306223"/>
    </source>
</evidence>
<dbReference type="Gene3D" id="3.40.50.920">
    <property type="match status" value="1"/>
</dbReference>
<accession>A0A4U0QQT2</accession>
<evidence type="ECO:0000256" key="4">
    <source>
        <dbReference type="ARBA" id="ARBA00012281"/>
    </source>
</evidence>
<keyword evidence="6" id="KW-0450">Lipoyl</keyword>
<dbReference type="InterPro" id="IPR000089">
    <property type="entry name" value="Biotin_lipoyl"/>
</dbReference>
<dbReference type="FunFam" id="3.40.50.920:FF:000001">
    <property type="entry name" value="Pyruvate dehydrogenase E1 beta subunit"/>
    <property type="match status" value="1"/>
</dbReference>
<comment type="subunit">
    <text evidence="3">Heterodimer of an alpha and a beta chain.</text>
</comment>
<evidence type="ECO:0000256" key="8">
    <source>
        <dbReference type="ARBA" id="ARBA00023052"/>
    </source>
</evidence>
<comment type="catalytic activity">
    <reaction evidence="11">
        <text>N(6)-[(R)-lipoyl]-L-lysyl-[protein] + pyruvate + H(+) = N(6)-[(R)-S(8)-acetyldihydrolipoyl]-L-lysyl-[protein] + CO2</text>
        <dbReference type="Rhea" id="RHEA:19189"/>
        <dbReference type="Rhea" id="RHEA-COMP:10474"/>
        <dbReference type="Rhea" id="RHEA-COMP:10478"/>
        <dbReference type="ChEBI" id="CHEBI:15361"/>
        <dbReference type="ChEBI" id="CHEBI:15378"/>
        <dbReference type="ChEBI" id="CHEBI:16526"/>
        <dbReference type="ChEBI" id="CHEBI:83099"/>
        <dbReference type="ChEBI" id="CHEBI:83111"/>
        <dbReference type="EC" id="1.2.4.1"/>
    </reaction>
</comment>
<dbReference type="Pfam" id="PF02780">
    <property type="entry name" value="Transketolase_C"/>
    <property type="match status" value="1"/>
</dbReference>
<keyword evidence="7 11" id="KW-0560">Oxidoreductase</keyword>
<dbReference type="PROSITE" id="PS00189">
    <property type="entry name" value="LIPOYL"/>
    <property type="match status" value="1"/>
</dbReference>
<evidence type="ECO:0000259" key="13">
    <source>
        <dbReference type="PROSITE" id="PS50968"/>
    </source>
</evidence>
<dbReference type="InterPro" id="IPR029061">
    <property type="entry name" value="THDP-binding"/>
</dbReference>
<evidence type="ECO:0000256" key="2">
    <source>
        <dbReference type="ARBA" id="ARBA00001964"/>
    </source>
</evidence>
<evidence type="ECO:0000256" key="5">
    <source>
        <dbReference type="ARBA" id="ARBA00016138"/>
    </source>
</evidence>
<dbReference type="PANTHER" id="PTHR11624:SF96">
    <property type="entry name" value="PYRUVATE DEHYDROGENASE E1 COMPONENT SUBUNIT BETA, MITOCHONDRIAL"/>
    <property type="match status" value="1"/>
</dbReference>
<feature type="domain" description="Lipoyl-binding" evidence="13">
    <location>
        <begin position="2"/>
        <end position="78"/>
    </location>
</feature>
<dbReference type="OrthoDB" id="9780894at2"/>
<dbReference type="CDD" id="cd06849">
    <property type="entry name" value="lipoyl_domain"/>
    <property type="match status" value="1"/>
</dbReference>
<dbReference type="NCBIfam" id="NF006667">
    <property type="entry name" value="PRK09212.1"/>
    <property type="match status" value="1"/>
</dbReference>
<dbReference type="InterPro" id="IPR005475">
    <property type="entry name" value="Transketolase-like_Pyr-bd"/>
</dbReference>
<dbReference type="RefSeq" id="WP_136857103.1">
    <property type="nucleotide sequence ID" value="NZ_JBKBLO010000013.1"/>
</dbReference>
<comment type="function">
    <text evidence="10">The pyruvate dehydrogenase complex catalyzes the overall conversion of pyruvate to acetyl-CoA and CO(2). It contains multiple copies of three enzymatic components: pyruvate dehydrogenase (E1), dihydrolipoamide acetyltransferase (E2) and lipoamide dehydrogenase (E3).</text>
</comment>
<keyword evidence="8 11" id="KW-0786">Thiamine pyrophosphate</keyword>
<evidence type="ECO:0000256" key="7">
    <source>
        <dbReference type="ARBA" id="ARBA00023002"/>
    </source>
</evidence>
<protein>
    <recommendedName>
        <fullName evidence="5 11">Pyruvate dehydrogenase E1 component subunit beta</fullName>
        <ecNumber evidence="4 11">1.2.4.1</ecNumber>
    </recommendedName>
</protein>
<evidence type="ECO:0000256" key="1">
    <source>
        <dbReference type="ARBA" id="ARBA00001938"/>
    </source>
</evidence>
<evidence type="ECO:0000256" key="10">
    <source>
        <dbReference type="ARBA" id="ARBA00025211"/>
    </source>
</evidence>
<dbReference type="Gene3D" id="3.40.50.970">
    <property type="match status" value="1"/>
</dbReference>
<feature type="region of interest" description="Disordered" evidence="12">
    <location>
        <begin position="85"/>
        <end position="133"/>
    </location>
</feature>
<dbReference type="GO" id="GO:0004739">
    <property type="term" value="F:pyruvate dehydrogenase (acetyl-transferring) activity"/>
    <property type="evidence" value="ECO:0007669"/>
    <property type="project" value="UniProtKB-UniRule"/>
</dbReference>
<dbReference type="Gene3D" id="2.40.50.100">
    <property type="match status" value="1"/>
</dbReference>
<dbReference type="FunFam" id="3.40.50.970:FF:000001">
    <property type="entry name" value="Pyruvate dehydrogenase E1 beta subunit"/>
    <property type="match status" value="1"/>
</dbReference>
<dbReference type="SUPFAM" id="SSF52518">
    <property type="entry name" value="Thiamin diphosphate-binding fold (THDP-binding)"/>
    <property type="match status" value="1"/>
</dbReference>
<dbReference type="FunFam" id="2.40.50.100:FF:000010">
    <property type="entry name" value="Acetyltransferase component of pyruvate dehydrogenase complex"/>
    <property type="match status" value="1"/>
</dbReference>
<comment type="function">
    <text evidence="11">The pyruvate dehydrogenase complex catalyzes the overall conversion of pyruvate to acetyl-CoA and CO2.</text>
</comment>
<dbReference type="Pfam" id="PF00364">
    <property type="entry name" value="Biotin_lipoyl"/>
    <property type="match status" value="1"/>
</dbReference>
<dbReference type="InterPro" id="IPR027110">
    <property type="entry name" value="PDHB_mito-type"/>
</dbReference>
<dbReference type="PANTHER" id="PTHR11624">
    <property type="entry name" value="DEHYDROGENASE RELATED"/>
    <property type="match status" value="1"/>
</dbReference>
<evidence type="ECO:0000256" key="12">
    <source>
        <dbReference type="SAM" id="MobiDB-lite"/>
    </source>
</evidence>
<comment type="cofactor">
    <cofactor evidence="2 11">
        <name>thiamine diphosphate</name>
        <dbReference type="ChEBI" id="CHEBI:58937"/>
    </cofactor>
</comment>
<keyword evidence="15" id="KW-1185">Reference proteome</keyword>
<dbReference type="PROSITE" id="PS50968">
    <property type="entry name" value="BIOTINYL_LIPOYL"/>
    <property type="match status" value="1"/>
</dbReference>
<evidence type="ECO:0000313" key="14">
    <source>
        <dbReference type="EMBL" id="TJZ83612.1"/>
    </source>
</evidence>
<evidence type="ECO:0000256" key="6">
    <source>
        <dbReference type="ARBA" id="ARBA00022823"/>
    </source>
</evidence>
<evidence type="ECO:0000256" key="9">
    <source>
        <dbReference type="ARBA" id="ARBA00023317"/>
    </source>
</evidence>
<dbReference type="CDD" id="cd07036">
    <property type="entry name" value="TPP_PYR_E1-PDHc-beta_like"/>
    <property type="match status" value="1"/>
</dbReference>
<dbReference type="SMART" id="SM00861">
    <property type="entry name" value="Transket_pyr"/>
    <property type="match status" value="1"/>
</dbReference>
<dbReference type="InterPro" id="IPR033248">
    <property type="entry name" value="Transketolase_C"/>
</dbReference>
<dbReference type="Pfam" id="PF02779">
    <property type="entry name" value="Transket_pyr"/>
    <property type="match status" value="1"/>
</dbReference>
<keyword evidence="9 11" id="KW-0670">Pyruvate</keyword>
<dbReference type="SUPFAM" id="SSF51230">
    <property type="entry name" value="Single hybrid motif"/>
    <property type="match status" value="1"/>
</dbReference>
<reference evidence="14 15" key="1">
    <citation type="submission" date="2019-04" db="EMBL/GenBank/DDBJ databases">
        <authorList>
            <person name="Li J."/>
        </authorList>
    </citation>
    <scope>NUCLEOTIDE SEQUENCE [LARGE SCALE GENOMIC DNA]</scope>
    <source>
        <strain evidence="14 15">CCTCC AB2016182</strain>
    </source>
</reference>
<comment type="caution">
    <text evidence="14">The sequence shown here is derived from an EMBL/GenBank/DDBJ whole genome shotgun (WGS) entry which is preliminary data.</text>
</comment>
<dbReference type="NCBIfam" id="NF008854">
    <property type="entry name" value="PRK11892.1"/>
    <property type="match status" value="1"/>
</dbReference>
<sequence length="460" mass="49206">MATEILMPALSPTMEEGTLAKWLKKEGDAVKSGDIIAEIETDKATMEFEAVDEGIMGKLLVAEGTQGVAVNTPIAILVEEGEDADAAPAPKAEAKPAEAKAPEAAGEQPGKSAVEEVATPQPKPRSPDWPEGTKMKTMTVREALREAMAEEMDRDETVFIMGEEVGEYEGAYKITQGLLARFGHRRVVDTPISEIGFAGIGTGAALAGLRPIVEFMTFNFAMQAIDHIINSAAKTLYMSGGQMGCPIVFRGPNGAAARVGAQHSQDFAAWYAAIPGLKVAMPYSAADAKGLMKTAIRDNNPVIFLENEILYGRSFEVPDLPDFTIPFGKANTVRSGDDVTIVSFGIGVAHALEAAKLLEQDGIQADVIDLRTLRPLDYDAILSSVKRTNRCVTVEEGFPVGAIGNHISAYLMENAFDYLDAPVICCTGKDVPMPYAANLEKHALITPAEIADAVKKVTYK</sequence>
<dbReference type="InterPro" id="IPR003016">
    <property type="entry name" value="2-oxoA_DH_lipoyl-BS"/>
</dbReference>
<feature type="compositionally biased region" description="Basic and acidic residues" evidence="12">
    <location>
        <begin position="92"/>
        <end position="101"/>
    </location>
</feature>
<name>A0A4U0QQT2_9RHOB</name>
<dbReference type="Proteomes" id="UP000306223">
    <property type="component" value="Unassembled WGS sequence"/>
</dbReference>
<dbReference type="EMBL" id="SUNH01000016">
    <property type="protein sequence ID" value="TJZ83612.1"/>
    <property type="molecule type" value="Genomic_DNA"/>
</dbReference>
<gene>
    <name evidence="14" type="ORF">FA740_12470</name>
</gene>
<proteinExistence type="predicted"/>
<dbReference type="AlphaFoldDB" id="A0A4U0QQT2"/>
<dbReference type="InterPro" id="IPR011053">
    <property type="entry name" value="Single_hybrid_motif"/>
</dbReference>
<evidence type="ECO:0000256" key="3">
    <source>
        <dbReference type="ARBA" id="ARBA00011870"/>
    </source>
</evidence>
<dbReference type="EC" id="1.2.4.1" evidence="4 11"/>
<dbReference type="SUPFAM" id="SSF52922">
    <property type="entry name" value="TK C-terminal domain-like"/>
    <property type="match status" value="1"/>
</dbReference>
<evidence type="ECO:0000256" key="11">
    <source>
        <dbReference type="RuleBase" id="RU364074"/>
    </source>
</evidence>
<dbReference type="InterPro" id="IPR009014">
    <property type="entry name" value="Transketo_C/PFOR_II"/>
</dbReference>
<dbReference type="GO" id="GO:0006086">
    <property type="term" value="P:pyruvate decarboxylation to acetyl-CoA"/>
    <property type="evidence" value="ECO:0007669"/>
    <property type="project" value="InterPro"/>
</dbReference>
<comment type="cofactor">
    <cofactor evidence="1">
        <name>(R)-lipoate</name>
        <dbReference type="ChEBI" id="CHEBI:83088"/>
    </cofactor>
</comment>